<accession>A0ABT0KJ99</accession>
<feature type="chain" id="PRO_5045483993" description="Secreted protein" evidence="1">
    <location>
        <begin position="29"/>
        <end position="92"/>
    </location>
</feature>
<evidence type="ECO:0000313" key="3">
    <source>
        <dbReference type="Proteomes" id="UP001202134"/>
    </source>
</evidence>
<name>A0ABT0KJ99_9GAMM</name>
<sequence length="92" mass="10177">MKHSLLLATAHITIITTYLFCSFANANANEVEVPKDTLISLTDACSKVAAEEQIDSIEKQQFVSDCVNAQLIEMGYQRQQSLAKTEIAKDNL</sequence>
<dbReference type="RefSeq" id="WP_248954461.1">
    <property type="nucleotide sequence ID" value="NZ_JAKIKU010000001.1"/>
</dbReference>
<gene>
    <name evidence="2" type="ORF">L2737_00960</name>
</gene>
<dbReference type="Proteomes" id="UP001202134">
    <property type="component" value="Unassembled WGS sequence"/>
</dbReference>
<feature type="signal peptide" evidence="1">
    <location>
        <begin position="1"/>
        <end position="28"/>
    </location>
</feature>
<protein>
    <recommendedName>
        <fullName evidence="4">Secreted protein</fullName>
    </recommendedName>
</protein>
<keyword evidence="3" id="KW-1185">Reference proteome</keyword>
<dbReference type="EMBL" id="JAKIKU010000001">
    <property type="protein sequence ID" value="MCL1043902.1"/>
    <property type="molecule type" value="Genomic_DNA"/>
</dbReference>
<proteinExistence type="predicted"/>
<organism evidence="2 3">
    <name type="scientific">Shewanella electrodiphila</name>
    <dbReference type="NCBI Taxonomy" id="934143"/>
    <lineage>
        <taxon>Bacteria</taxon>
        <taxon>Pseudomonadati</taxon>
        <taxon>Pseudomonadota</taxon>
        <taxon>Gammaproteobacteria</taxon>
        <taxon>Alteromonadales</taxon>
        <taxon>Shewanellaceae</taxon>
        <taxon>Shewanella</taxon>
    </lineage>
</organism>
<evidence type="ECO:0000256" key="1">
    <source>
        <dbReference type="SAM" id="SignalP"/>
    </source>
</evidence>
<keyword evidence="1" id="KW-0732">Signal</keyword>
<evidence type="ECO:0000313" key="2">
    <source>
        <dbReference type="EMBL" id="MCL1043902.1"/>
    </source>
</evidence>
<comment type="caution">
    <text evidence="2">The sequence shown here is derived from an EMBL/GenBank/DDBJ whole genome shotgun (WGS) entry which is preliminary data.</text>
</comment>
<evidence type="ECO:0008006" key="4">
    <source>
        <dbReference type="Google" id="ProtNLM"/>
    </source>
</evidence>
<reference evidence="2 3" key="1">
    <citation type="submission" date="2022-01" db="EMBL/GenBank/DDBJ databases">
        <title>Whole genome-based taxonomy of the Shewanellaceae.</title>
        <authorList>
            <person name="Martin-Rodriguez A.J."/>
        </authorList>
    </citation>
    <scope>NUCLEOTIDE SEQUENCE [LARGE SCALE GENOMIC DNA]</scope>
    <source>
        <strain evidence="2 3">DSM 24955</strain>
    </source>
</reference>